<accession>A0A2T7PFT7</accession>
<feature type="compositionally biased region" description="Polar residues" evidence="3">
    <location>
        <begin position="764"/>
        <end position="776"/>
    </location>
</feature>
<evidence type="ECO:0000256" key="1">
    <source>
        <dbReference type="ARBA" id="ARBA00022741"/>
    </source>
</evidence>
<feature type="domain" description="Protein kinase" evidence="4">
    <location>
        <begin position="32"/>
        <end position="299"/>
    </location>
</feature>
<feature type="compositionally biased region" description="Low complexity" evidence="3">
    <location>
        <begin position="949"/>
        <end position="958"/>
    </location>
</feature>
<dbReference type="InterPro" id="IPR000719">
    <property type="entry name" value="Prot_kinase_dom"/>
</dbReference>
<dbReference type="SUPFAM" id="SSF56112">
    <property type="entry name" value="Protein kinase-like (PK-like)"/>
    <property type="match status" value="2"/>
</dbReference>
<protein>
    <recommendedName>
        <fullName evidence="4">Protein kinase domain-containing protein</fullName>
    </recommendedName>
</protein>
<comment type="caution">
    <text evidence="5">The sequence shown here is derived from an EMBL/GenBank/DDBJ whole genome shotgun (WGS) entry which is preliminary data.</text>
</comment>
<feature type="compositionally biased region" description="Polar residues" evidence="3">
    <location>
        <begin position="1059"/>
        <end position="1075"/>
    </location>
</feature>
<feature type="compositionally biased region" description="Polar residues" evidence="3">
    <location>
        <begin position="820"/>
        <end position="841"/>
    </location>
</feature>
<dbReference type="EMBL" id="PZQS01000004">
    <property type="protein sequence ID" value="PVD32240.1"/>
    <property type="molecule type" value="Genomic_DNA"/>
</dbReference>
<dbReference type="OrthoDB" id="6147007at2759"/>
<dbReference type="PANTHER" id="PTHR24418">
    <property type="entry name" value="TYROSINE-PROTEIN KINASE"/>
    <property type="match status" value="1"/>
</dbReference>
<feature type="compositionally biased region" description="Basic residues" evidence="3">
    <location>
        <begin position="1077"/>
        <end position="1087"/>
    </location>
</feature>
<dbReference type="Proteomes" id="UP000245119">
    <property type="component" value="Linkage Group LG4"/>
</dbReference>
<dbReference type="STRING" id="400727.A0A2T7PFT7"/>
<name>A0A2T7PFT7_POMCA</name>
<sequence length="1257" mass="139312">MTTILWERLVLTTQDLLYPLLQDNRNTKNSHEDEDKDEVRGGWTVVKHKLGADGVLTHVLRPSTYEHRNEVRCSLKDKRFHELRLLKEFQHSHLVELRAFCDMCWPQFYITEDYSTNALQSMLVNKSRNDNCFSLKKLLIFVIDALKGVQFLHEHNIVHRDLTAANVFITASGQVKLSGLMQARRPSGDTIRDFECSFIPTRWTAPESLRHCQFSKMSDMWMVGHLIYEMLTHGRLPYADVGPVDSELIPMVVAGRRTLCDEACIPGPVHSVIIQLTNIEPSSRLPEVKAVIDVLATFVDKMNEDLNSVKFPDIHAEGQAATEHRKGPVISMLDTFFGGFNETLDETSEERQDYVNTSKRHQRPVRSPMSIKELCPKDFSSDVWSVLTEGHLPGISPLISQPKRNSERELEISFAIPAKYSICSLERAVVRRWLGNDIQEYVECLGNIATAIAELHSRGLVLCDFCADKIFIEKVPTATGEINKVVWFASIANIRSMQHHVNASGQLIEVPPPQNSEALRRAAPEVVKHGLYSQASDVFCFGRLMWWVFNTFCRVEVGEEVNKHAQDPFAEVDDSELYSRISDLGAAALVQRPPACPPVLYHLMLKCWEPRRSERPSIQDLQELLTGVEDSSRIGNHNQTSEYDYFEGYSEAETDDVYNNPDTINSEIGCNVECHNQRAEDDNAEGYSDIPDYHLSCLLPESESSWNNDSNELYESFGSEPVVASGIQRSLPPSTRPHYPLPPPPSQSVTQDRESHADRVETGSGYNTRSTRNQTPLEHDAQSATGLKKGQTKRKIAGSDLASNLSLAEGPLSFPFGKRNSFSVQQQQPASTTKQYPTSVPEQKLSLKAKQPPSTLEPKLPHEQSRSTHLAEQTPVSSPASPPSPLLPHHRHVAQVSSQHRQPQSVSPPPLPPRRYADYEHSDPVTSPPSAASGASSSTNAPPLPPRRPSSSSTLEHSSPPPRPAHPLSSTPSLLPSNPPPLPPRHSLRKPPSTPDKPQESNSPPATSGLSPPMSPLPIVPPQSLLRLEDQPSAALLPQSPISTSLTASSSPAATSRPMPQQTIASSSCGHTSLSRPHPKPRKHKLQSCKAHREDCESSLAGGESTHLAGEAKYTSTCTIQLEVKNINLTNKKEEHTLKVLPSTLLTAKERTDAPTHNAFHTTEDTDNKATDDPVDKSIPVSEAIKAIDARTKATEAMDDPVYTNTQASESMDDPVYTNTQATEAMDDPVYTNTQATEAMDDPVYTNTQAVEAIDPV</sequence>
<dbReference type="PROSITE" id="PS00109">
    <property type="entry name" value="PROTEIN_KINASE_TYR"/>
    <property type="match status" value="1"/>
</dbReference>
<feature type="compositionally biased region" description="Low complexity" evidence="3">
    <location>
        <begin position="966"/>
        <end position="976"/>
    </location>
</feature>
<feature type="compositionally biased region" description="Low complexity" evidence="3">
    <location>
        <begin position="928"/>
        <end position="941"/>
    </location>
</feature>
<feature type="compositionally biased region" description="Polar residues" evidence="3">
    <location>
        <begin position="1000"/>
        <end position="1010"/>
    </location>
</feature>
<proteinExistence type="predicted"/>
<dbReference type="PROSITE" id="PS50011">
    <property type="entry name" value="PROTEIN_KINASE_DOM"/>
    <property type="match status" value="1"/>
</dbReference>
<feature type="region of interest" description="Disordered" evidence="3">
    <location>
        <begin position="818"/>
        <end position="1090"/>
    </location>
</feature>
<dbReference type="InterPro" id="IPR008266">
    <property type="entry name" value="Tyr_kinase_AS"/>
</dbReference>
<dbReference type="InterPro" id="IPR050198">
    <property type="entry name" value="Non-receptor_tyrosine_kinases"/>
</dbReference>
<reference evidence="5 6" key="1">
    <citation type="submission" date="2018-04" db="EMBL/GenBank/DDBJ databases">
        <title>The genome of golden apple snail Pomacea canaliculata provides insight into stress tolerance and invasive adaptation.</title>
        <authorList>
            <person name="Liu C."/>
            <person name="Liu B."/>
            <person name="Ren Y."/>
            <person name="Zhang Y."/>
            <person name="Wang H."/>
            <person name="Li S."/>
            <person name="Jiang F."/>
            <person name="Yin L."/>
            <person name="Zhang G."/>
            <person name="Qian W."/>
            <person name="Fan W."/>
        </authorList>
    </citation>
    <scope>NUCLEOTIDE SEQUENCE [LARGE SCALE GENOMIC DNA]</scope>
    <source>
        <strain evidence="5">SZHN2017</strain>
        <tissue evidence="5">Muscle</tissue>
    </source>
</reference>
<feature type="region of interest" description="Disordered" evidence="3">
    <location>
        <begin position="1155"/>
        <end position="1176"/>
    </location>
</feature>
<gene>
    <name evidence="5" type="ORF">C0Q70_07673</name>
</gene>
<dbReference type="PRINTS" id="PR00109">
    <property type="entry name" value="TYRKINASE"/>
</dbReference>
<dbReference type="Gene3D" id="1.10.510.10">
    <property type="entry name" value="Transferase(Phosphotransferase) domain 1"/>
    <property type="match status" value="2"/>
</dbReference>
<keyword evidence="2" id="KW-0067">ATP-binding</keyword>
<dbReference type="InterPro" id="IPR001245">
    <property type="entry name" value="Ser-Thr/Tyr_kinase_cat_dom"/>
</dbReference>
<evidence type="ECO:0000256" key="2">
    <source>
        <dbReference type="ARBA" id="ARBA00022840"/>
    </source>
</evidence>
<organism evidence="5 6">
    <name type="scientific">Pomacea canaliculata</name>
    <name type="common">Golden apple snail</name>
    <dbReference type="NCBI Taxonomy" id="400727"/>
    <lineage>
        <taxon>Eukaryota</taxon>
        <taxon>Metazoa</taxon>
        <taxon>Spiralia</taxon>
        <taxon>Lophotrochozoa</taxon>
        <taxon>Mollusca</taxon>
        <taxon>Gastropoda</taxon>
        <taxon>Caenogastropoda</taxon>
        <taxon>Architaenioglossa</taxon>
        <taxon>Ampullarioidea</taxon>
        <taxon>Ampullariidae</taxon>
        <taxon>Pomacea</taxon>
    </lineage>
</organism>
<dbReference type="GO" id="GO:0004672">
    <property type="term" value="F:protein kinase activity"/>
    <property type="evidence" value="ECO:0007669"/>
    <property type="project" value="InterPro"/>
</dbReference>
<dbReference type="GO" id="GO:0005524">
    <property type="term" value="F:ATP binding"/>
    <property type="evidence" value="ECO:0007669"/>
    <property type="project" value="UniProtKB-KW"/>
</dbReference>
<feature type="compositionally biased region" description="Basic and acidic residues" evidence="3">
    <location>
        <begin position="751"/>
        <end position="761"/>
    </location>
</feature>
<feature type="compositionally biased region" description="Low complexity" evidence="3">
    <location>
        <begin position="1040"/>
        <end position="1058"/>
    </location>
</feature>
<dbReference type="InterPro" id="IPR011009">
    <property type="entry name" value="Kinase-like_dom_sf"/>
</dbReference>
<evidence type="ECO:0000313" key="5">
    <source>
        <dbReference type="EMBL" id="PVD32240.1"/>
    </source>
</evidence>
<evidence type="ECO:0000259" key="4">
    <source>
        <dbReference type="PROSITE" id="PS50011"/>
    </source>
</evidence>
<dbReference type="AlphaFoldDB" id="A0A2T7PFT7"/>
<evidence type="ECO:0000256" key="3">
    <source>
        <dbReference type="SAM" id="MobiDB-lite"/>
    </source>
</evidence>
<evidence type="ECO:0000313" key="6">
    <source>
        <dbReference type="Proteomes" id="UP000245119"/>
    </source>
</evidence>
<feature type="compositionally biased region" description="Basic and acidic residues" evidence="3">
    <location>
        <begin position="1162"/>
        <end position="1176"/>
    </location>
</feature>
<keyword evidence="1" id="KW-0547">Nucleotide-binding</keyword>
<dbReference type="Pfam" id="PF07714">
    <property type="entry name" value="PK_Tyr_Ser-Thr"/>
    <property type="match status" value="2"/>
</dbReference>
<feature type="region of interest" description="Disordered" evidence="3">
    <location>
        <begin position="727"/>
        <end position="795"/>
    </location>
</feature>
<keyword evidence="6" id="KW-1185">Reference proteome</keyword>